<feature type="signal peptide" evidence="2">
    <location>
        <begin position="1"/>
        <end position="17"/>
    </location>
</feature>
<keyword evidence="2" id="KW-0732">Signal</keyword>
<keyword evidence="6" id="KW-1185">Reference proteome</keyword>
<feature type="chain" id="PRO_5009614497" evidence="2">
    <location>
        <begin position="18"/>
        <end position="638"/>
    </location>
</feature>
<feature type="transmembrane region" description="Helical" evidence="1">
    <location>
        <begin position="387"/>
        <end position="405"/>
    </location>
</feature>
<dbReference type="EMBL" id="CP016312">
    <property type="protein sequence ID" value="APD08514.1"/>
    <property type="molecule type" value="Genomic_DNA"/>
</dbReference>
<feature type="transmembrane region" description="Helical" evidence="1">
    <location>
        <begin position="549"/>
        <end position="568"/>
    </location>
</feature>
<dbReference type="EMBL" id="AP025593">
    <property type="protein sequence ID" value="BDG16133.1"/>
    <property type="molecule type" value="Genomic_DNA"/>
</dbReference>
<keyword evidence="1" id="KW-1133">Transmembrane helix</keyword>
<dbReference type="AlphaFoldDB" id="A0A1J0LR36"/>
<dbReference type="Proteomes" id="UP000182993">
    <property type="component" value="Chromosome"/>
</dbReference>
<reference evidence="5" key="1">
    <citation type="submission" date="2016-06" db="EMBL/GenBank/DDBJ databases">
        <title>Whole genome sequencing of Thermus brockianus strain GE-1.</title>
        <authorList>
            <person name="Schaefers C."/>
            <person name="Blank S."/>
            <person name="Wiebusch S."/>
            <person name="Elleuche S."/>
            <person name="Antranikian G."/>
        </authorList>
    </citation>
    <scope>NUCLEOTIDE SEQUENCE [LARGE SCALE GENOMIC DNA]</scope>
    <source>
        <strain evidence="5">GE-1</strain>
    </source>
</reference>
<feature type="transmembrane region" description="Helical" evidence="1">
    <location>
        <begin position="618"/>
        <end position="635"/>
    </location>
</feature>
<reference evidence="4 6" key="3">
    <citation type="journal article" date="2022" name="Microbiol. Resour. Announc.">
        <title>Complete Genome Sequences of Thermus Strains Isolated from Senami Hot Spring in Japan.</title>
        <authorList>
            <person name="Miyazaki K."/>
        </authorList>
    </citation>
    <scope>NUCLEOTIDE SEQUENCE [LARGE SCALE GENOMIC DNA]</scope>
    <source>
        <strain evidence="4 6">SNM4-1</strain>
    </source>
</reference>
<reference evidence="3" key="2">
    <citation type="journal article" date="2017" name="Stand. Genomic Sci.">
        <title>Complete genome sequence of Thermus brockianus GE-1 reveals key enzymes of xylan/xylose metabolism.</title>
        <authorList>
            <person name="Schaefers C."/>
            <person name="Blank S."/>
            <person name="Wiebusch S."/>
            <person name="Elleuche S."/>
            <person name="Antranikian G."/>
        </authorList>
    </citation>
    <scope>NUCLEOTIDE SEQUENCE</scope>
    <source>
        <strain evidence="3">GE-1</strain>
    </source>
</reference>
<evidence type="ECO:0000313" key="4">
    <source>
        <dbReference type="EMBL" id="BDG16133.1"/>
    </source>
</evidence>
<accession>A0A1J0LR36</accession>
<dbReference type="RefSeq" id="WP_071676366.1">
    <property type="nucleotide sequence ID" value="NZ_AP025593.1"/>
</dbReference>
<feature type="transmembrane region" description="Helical" evidence="1">
    <location>
        <begin position="580"/>
        <end position="606"/>
    </location>
</feature>
<name>A0A1J0LR36_THEBO</name>
<gene>
    <name evidence="3" type="ORF">A0O31_00296</name>
    <name evidence="4" type="ORF">TbrSNM41_08670</name>
</gene>
<dbReference type="OrthoDB" id="24146at2"/>
<dbReference type="Proteomes" id="UP000831120">
    <property type="component" value="Chromosome"/>
</dbReference>
<proteinExistence type="predicted"/>
<dbReference type="KEGG" id="tbc:A0O31_00296"/>
<keyword evidence="1" id="KW-0812">Transmembrane</keyword>
<evidence type="ECO:0000256" key="1">
    <source>
        <dbReference type="SAM" id="Phobius"/>
    </source>
</evidence>
<evidence type="ECO:0000313" key="6">
    <source>
        <dbReference type="Proteomes" id="UP000831120"/>
    </source>
</evidence>
<feature type="transmembrane region" description="Helical" evidence="1">
    <location>
        <begin position="325"/>
        <end position="348"/>
    </location>
</feature>
<organism evidence="3 5">
    <name type="scientific">Thermus brockianus</name>
    <dbReference type="NCBI Taxonomy" id="56956"/>
    <lineage>
        <taxon>Bacteria</taxon>
        <taxon>Thermotogati</taxon>
        <taxon>Deinococcota</taxon>
        <taxon>Deinococci</taxon>
        <taxon>Thermales</taxon>
        <taxon>Thermaceae</taxon>
        <taxon>Thermus</taxon>
    </lineage>
</organism>
<sequence precursor="true">MRLRLAALAFLLPWALAQSLLVPPEAPVGQPLTLEGRDLPEGRFPLEVEGPQGTKAQEVAVQGGSFRLTLTPEAPGEYRVRLVLPSGALEGRFLAQGQPTPTLTEEGLRLPWGLLALPKGPWLGPLVQGERVYLAQGLLVLEASLKEPGVRYHYAPAKVVALRPGPEALLEGERVLPIPFPPLPFEGSEEDLKALAPLLQALMPPKPWPYFAYWALDPENLGPEDLEAYRQDLLARGHRPELPYAFPPVLAMAEAARRLEGKEPETARLLTDTLLRTSPLFPGSLAFFQERAEALEAQGLPAQALRLRVALETLKAWSPPNLEGLSLALAVLAVAYLALLLYLVLFYLPPQLRDLRNLGGFLGGFFRHPLLRLRHLSLAYASFGERLLALLLLLALGAATLLHGLDQQARKALFAPPLDRGSLRTQAALDWLRSLPPTPETQALLGYALLPEAPQEAKGLLEGSGLPFALALTGEEKALAEAYRKAPLEGPLRTALGLGTDPWGAREAGPSARTLYLALLRLGWGQFWEDPWRTFLALPLPLPERARPWAFLGYFALLFYHLLAFLLPRRKGTVPPTYALLVRLFVPGSLGFAAGLGVLLLFLAAWGLVRLGQGEGPGLLLAAYALHLLGLALSLRRP</sequence>
<evidence type="ECO:0000313" key="3">
    <source>
        <dbReference type="EMBL" id="APD08514.1"/>
    </source>
</evidence>
<dbReference type="STRING" id="56956.A0O31_00296"/>
<evidence type="ECO:0000256" key="2">
    <source>
        <dbReference type="SAM" id="SignalP"/>
    </source>
</evidence>
<keyword evidence="1" id="KW-0472">Membrane</keyword>
<evidence type="ECO:0000313" key="5">
    <source>
        <dbReference type="Proteomes" id="UP000182993"/>
    </source>
</evidence>
<protein>
    <submittedName>
        <fullName evidence="3">Uncharacterized protein</fullName>
    </submittedName>
</protein>